<dbReference type="AlphaFoldDB" id="E1QI39"/>
<feature type="signal peptide" evidence="1">
    <location>
        <begin position="1"/>
        <end position="22"/>
    </location>
</feature>
<proteinExistence type="predicted"/>
<sequence length="97" mass="10710">MKHFIMAALLIIALAAAEPSWAGPENRSLNPGGACCAPPRFQIFEAPKPYGGLIMVDTQTGQSWQRIKINTPAGIRVRWLKVPMIEDLPQGQVILWD</sequence>
<evidence type="ECO:0000313" key="3">
    <source>
        <dbReference type="Proteomes" id="UP000009047"/>
    </source>
</evidence>
<keyword evidence="1" id="KW-0732">Signal</keyword>
<dbReference type="Proteomes" id="UP000009047">
    <property type="component" value="Chromosome"/>
</dbReference>
<dbReference type="STRING" id="644282.Deba_1867"/>
<gene>
    <name evidence="2" type="ordered locus">Deba_1867</name>
</gene>
<keyword evidence="3" id="KW-1185">Reference proteome</keyword>
<evidence type="ECO:0000256" key="1">
    <source>
        <dbReference type="SAM" id="SignalP"/>
    </source>
</evidence>
<dbReference type="HOGENOM" id="CLU_2342167_0_0_7"/>
<dbReference type="RefSeq" id="WP_013258673.1">
    <property type="nucleotide sequence ID" value="NC_014365.1"/>
</dbReference>
<dbReference type="OrthoDB" id="9901959at2"/>
<feature type="chain" id="PRO_5003150397" evidence="1">
    <location>
        <begin position="23"/>
        <end position="97"/>
    </location>
</feature>
<reference evidence="2 3" key="1">
    <citation type="journal article" date="2010" name="Stand. Genomic Sci.">
        <title>Complete genome sequence of Desulfarculus baarsii type strain (2st14).</title>
        <authorList>
            <person name="Sun H."/>
            <person name="Spring S."/>
            <person name="Lapidus A."/>
            <person name="Davenport K."/>
            <person name="Del Rio T.G."/>
            <person name="Tice H."/>
            <person name="Nolan M."/>
            <person name="Copeland A."/>
            <person name="Cheng J.F."/>
            <person name="Lucas S."/>
            <person name="Tapia R."/>
            <person name="Goodwin L."/>
            <person name="Pitluck S."/>
            <person name="Ivanova N."/>
            <person name="Pagani I."/>
            <person name="Mavromatis K."/>
            <person name="Ovchinnikova G."/>
            <person name="Pati A."/>
            <person name="Chen A."/>
            <person name="Palaniappan K."/>
            <person name="Hauser L."/>
            <person name="Chang Y.J."/>
            <person name="Jeffries C.D."/>
            <person name="Detter J.C."/>
            <person name="Han C."/>
            <person name="Rohde M."/>
            <person name="Brambilla E."/>
            <person name="Goker M."/>
            <person name="Woyke T."/>
            <person name="Bristow J."/>
            <person name="Eisen J.A."/>
            <person name="Markowitz V."/>
            <person name="Hugenholtz P."/>
            <person name="Kyrpides N.C."/>
            <person name="Klenk H.P."/>
            <person name="Land M."/>
        </authorList>
    </citation>
    <scope>NUCLEOTIDE SEQUENCE [LARGE SCALE GENOMIC DNA]</scope>
    <source>
        <strain evidence="3">ATCC 33931 / DSM 2075 / LMG 7858 / VKM B-1802 / 2st14</strain>
    </source>
</reference>
<dbReference type="EMBL" id="CP002085">
    <property type="protein sequence ID" value="ADK85232.1"/>
    <property type="molecule type" value="Genomic_DNA"/>
</dbReference>
<evidence type="ECO:0000313" key="2">
    <source>
        <dbReference type="EMBL" id="ADK85232.1"/>
    </source>
</evidence>
<organism evidence="2 3">
    <name type="scientific">Desulfarculus baarsii (strain ATCC 33931 / DSM 2075 / LMG 7858 / VKM B-1802 / 2st14)</name>
    <dbReference type="NCBI Taxonomy" id="644282"/>
    <lineage>
        <taxon>Bacteria</taxon>
        <taxon>Pseudomonadati</taxon>
        <taxon>Thermodesulfobacteriota</taxon>
        <taxon>Desulfarculia</taxon>
        <taxon>Desulfarculales</taxon>
        <taxon>Desulfarculaceae</taxon>
        <taxon>Desulfarculus</taxon>
    </lineage>
</organism>
<accession>E1QI39</accession>
<dbReference type="KEGG" id="dbr:Deba_1867"/>
<name>E1QI39_DESB2</name>
<protein>
    <submittedName>
        <fullName evidence="2">Uncharacterized protein</fullName>
    </submittedName>
</protein>